<keyword evidence="4" id="KW-0408">Iron</keyword>
<gene>
    <name evidence="6" type="ORF">SNE25_08430</name>
</gene>
<evidence type="ECO:0000256" key="3">
    <source>
        <dbReference type="ARBA" id="ARBA00023002"/>
    </source>
</evidence>
<evidence type="ECO:0000256" key="5">
    <source>
        <dbReference type="ARBA" id="ARBA00023014"/>
    </source>
</evidence>
<dbReference type="RefSeq" id="WP_321564655.1">
    <property type="nucleotide sequence ID" value="NZ_CP139558.1"/>
</dbReference>
<keyword evidence="5" id="KW-0411">Iron-sulfur</keyword>
<keyword evidence="7" id="KW-1185">Reference proteome</keyword>
<proteinExistence type="predicted"/>
<evidence type="ECO:0000256" key="4">
    <source>
        <dbReference type="ARBA" id="ARBA00023004"/>
    </source>
</evidence>
<dbReference type="PANTHER" id="PTHR43498">
    <property type="entry name" value="FERREDOXIN:COB-COM HETERODISULFIDE REDUCTASE SUBUNIT A"/>
    <property type="match status" value="1"/>
</dbReference>
<dbReference type="EMBL" id="CP139558">
    <property type="protein sequence ID" value="WPU95547.1"/>
    <property type="molecule type" value="Genomic_DNA"/>
</dbReference>
<keyword evidence="2" id="KW-0479">Metal-binding</keyword>
<evidence type="ECO:0000313" key="7">
    <source>
        <dbReference type="Proteomes" id="UP001324380"/>
    </source>
</evidence>
<keyword evidence="3" id="KW-0560">Oxidoreductase</keyword>
<protein>
    <submittedName>
        <fullName evidence="6">FAD-dependent oxidoreductase</fullName>
    </submittedName>
</protein>
<evidence type="ECO:0000256" key="2">
    <source>
        <dbReference type="ARBA" id="ARBA00022723"/>
    </source>
</evidence>
<dbReference type="Pfam" id="PF12831">
    <property type="entry name" value="FAD_oxidored"/>
    <property type="match status" value="1"/>
</dbReference>
<evidence type="ECO:0000256" key="1">
    <source>
        <dbReference type="ARBA" id="ARBA00022485"/>
    </source>
</evidence>
<sequence>MITEKAVQKRVNRLVAMSAELVVAGGGMAGCCAAITAARQGIKVILVQDRPVLGGNASSEIRLWILGATSHMGNNNRWSREGGVIDEILLENLYRNKEGNTLILDTILLEKVTLEPNITLLLNTAVYELNKNDERNIDHVKAFCSQNSTDYKLSATLFCDATGDGSIGFLSGASFRIGAESKTEFNENLAPDEAYGELLGHSIYFYSKRTNHPVKFVPPAFALKNINELPKYKILNPEDHGCRLWWIEYGGRKDTVYETEEIKWELWKIVYGIWDYIKNSGQFEDVANLTLEWVGTIPGKRESRRFEGLYMLSQTDVVEQKHFEDAVAFGGWALDLHPADGVYSELPSCNQYHSKGIYTIPYRCYVSKDIDNLFFAGRIISATHVAFSSSRVMATCAHGAQAVGMAAALCIKHKVNPAGIMNPFLITVLQQQLNRTGQGLPGIAIKHQSSIDIPTIYATSTLELSEISADGDWNMLSESAAQLLPLTAVYYQFSLPVLALQDTILRAELRYSRKADNYTPDETLELIEIPMMKGEQQIQLNFTKQFPRTQYGFLIFHKNDRVAVKTSRQLFTGITALFNGKNKAVSNNGKQEAPNDSGVESFEFWIPKRRPERQNIAMKIQPALKVYQAENILSGFTRPYIQTNAWCADHRDKSPALTFRWGKPQLISALTIFFDTDYDHALESSLFDHPESVIPFCVRNYALYDGTGNILFEKTGNYQTVNQIKLIQPIMTDMLILKVNHPSEYVSAAIYHIDIV</sequence>
<evidence type="ECO:0000313" key="6">
    <source>
        <dbReference type="EMBL" id="WPU95547.1"/>
    </source>
</evidence>
<dbReference type="InterPro" id="IPR036188">
    <property type="entry name" value="FAD/NAD-bd_sf"/>
</dbReference>
<dbReference type="PANTHER" id="PTHR43498:SF1">
    <property type="entry name" value="COB--COM HETERODISULFIDE REDUCTASE IRON-SULFUR SUBUNIT A"/>
    <property type="match status" value="1"/>
</dbReference>
<organism evidence="6 7">
    <name type="scientific">Mucilaginibacter sabulilitoris</name>
    <dbReference type="NCBI Taxonomy" id="1173583"/>
    <lineage>
        <taxon>Bacteria</taxon>
        <taxon>Pseudomonadati</taxon>
        <taxon>Bacteroidota</taxon>
        <taxon>Sphingobacteriia</taxon>
        <taxon>Sphingobacteriales</taxon>
        <taxon>Sphingobacteriaceae</taxon>
        <taxon>Mucilaginibacter</taxon>
    </lineage>
</organism>
<keyword evidence="1" id="KW-0004">4Fe-4S</keyword>
<dbReference type="InterPro" id="IPR039650">
    <property type="entry name" value="HdrA-like"/>
</dbReference>
<dbReference type="Proteomes" id="UP001324380">
    <property type="component" value="Chromosome"/>
</dbReference>
<dbReference type="SUPFAM" id="SSF51905">
    <property type="entry name" value="FAD/NAD(P)-binding domain"/>
    <property type="match status" value="1"/>
</dbReference>
<name>A0ABZ0TRK9_9SPHI</name>
<dbReference type="PROSITE" id="PS51257">
    <property type="entry name" value="PROKAR_LIPOPROTEIN"/>
    <property type="match status" value="1"/>
</dbReference>
<reference evidence="6 7" key="1">
    <citation type="submission" date="2023-11" db="EMBL/GenBank/DDBJ databases">
        <title>Analysis of the Genomes of Mucilaginibacter gossypii cycad 4 and M. sabulilitoris SNA2: microbes with the potential for plant growth promotion.</title>
        <authorList>
            <person name="Hirsch A.M."/>
            <person name="Humm E."/>
            <person name="Rubbi M."/>
            <person name="Del Vecchio G."/>
            <person name="Ha S.M."/>
            <person name="Pellegrini M."/>
            <person name="Gunsalus R.P."/>
        </authorList>
    </citation>
    <scope>NUCLEOTIDE SEQUENCE [LARGE SCALE GENOMIC DNA]</scope>
    <source>
        <strain evidence="6 7">SNA2</strain>
    </source>
</reference>
<accession>A0ABZ0TRK9</accession>
<dbReference type="Gene3D" id="3.50.50.60">
    <property type="entry name" value="FAD/NAD(P)-binding domain"/>
    <property type="match status" value="1"/>
</dbReference>